<comment type="caution">
    <text evidence="2">The sequence shown here is derived from an EMBL/GenBank/DDBJ whole genome shotgun (WGS) entry which is preliminary data.</text>
</comment>
<proteinExistence type="predicted"/>
<evidence type="ECO:0000313" key="3">
    <source>
        <dbReference type="Proteomes" id="UP000664844"/>
    </source>
</evidence>
<protein>
    <submittedName>
        <fullName evidence="2">TIGR03985 family CRISPR-associated protein</fullName>
    </submittedName>
</protein>
<organism evidence="2 3">
    <name type="scientific">Phormidium pseudopriestleyi FRX01</name>
    <dbReference type="NCBI Taxonomy" id="1759528"/>
    <lineage>
        <taxon>Bacteria</taxon>
        <taxon>Bacillati</taxon>
        <taxon>Cyanobacteriota</taxon>
        <taxon>Cyanophyceae</taxon>
        <taxon>Oscillatoriophycideae</taxon>
        <taxon>Oscillatoriales</taxon>
        <taxon>Oscillatoriaceae</taxon>
        <taxon>Phormidium</taxon>
    </lineage>
</organism>
<feature type="non-terminal residue" evidence="2">
    <location>
        <position position="1"/>
    </location>
</feature>
<dbReference type="InterPro" id="IPR026881">
    <property type="entry name" value="WYL_dom"/>
</dbReference>
<name>A0ABS3FZ00_9CYAN</name>
<evidence type="ECO:0000259" key="1">
    <source>
        <dbReference type="Pfam" id="PF13280"/>
    </source>
</evidence>
<dbReference type="EMBL" id="JAFLQW010000677">
    <property type="protein sequence ID" value="MBO0352356.1"/>
    <property type="molecule type" value="Genomic_DNA"/>
</dbReference>
<dbReference type="RefSeq" id="WP_207090766.1">
    <property type="nucleotide sequence ID" value="NZ_JAFLQW010000677.1"/>
</dbReference>
<keyword evidence="3" id="KW-1185">Reference proteome</keyword>
<dbReference type="NCBIfam" id="TIGR03985">
    <property type="entry name" value="TIGR03985 family CRISPR-associated protein"/>
    <property type="match status" value="1"/>
</dbReference>
<reference evidence="2 3" key="1">
    <citation type="submission" date="2021-03" db="EMBL/GenBank/DDBJ databases">
        <title>Metabolic Capacity of the Antarctic Cyanobacterium Phormidium pseudopriestleyi that Sustains Oxygenic Photosynthesis in the Presence of Hydrogen Sulfide.</title>
        <authorList>
            <person name="Lumian J.E."/>
            <person name="Jungblut A.D."/>
            <person name="Dillon M.L."/>
            <person name="Hawes I."/>
            <person name="Doran P.T."/>
            <person name="Mackey T.J."/>
            <person name="Dick G.J."/>
            <person name="Grettenberger C.L."/>
            <person name="Sumner D.Y."/>
        </authorList>
    </citation>
    <scope>NUCLEOTIDE SEQUENCE [LARGE SCALE GENOMIC DNA]</scope>
    <source>
        <strain evidence="2 3">FRX01</strain>
    </source>
</reference>
<dbReference type="Proteomes" id="UP000664844">
    <property type="component" value="Unassembled WGS sequence"/>
</dbReference>
<dbReference type="Pfam" id="PF13280">
    <property type="entry name" value="WYL"/>
    <property type="match status" value="1"/>
</dbReference>
<feature type="domain" description="WYL" evidence="1">
    <location>
        <begin position="3"/>
        <end position="58"/>
    </location>
</feature>
<sequence length="212" mass="25805">TILLTYQSAKLDRIVECVIYPVCIYYVQRAVYLVGFGRNPQGEVNWYNYRCDRIEKLESLPWNDPRIPQQLILHYQNQTLPTPDYIQDQMVQGWGFDFYQPQLLMLLRFDSRHHRRYIQDTERHETFENITYEQAKQLIKQYTSPEECQHLLNILTKRSATDAYYQAFYREGDPNVLMRLNAWRPYVEVFLPEKLRKRMAQDVRQEWQFYGD</sequence>
<dbReference type="InterPro" id="IPR023816">
    <property type="entry name" value="CRISPR-assoc_CYA0889"/>
</dbReference>
<accession>A0ABS3FZ00</accession>
<gene>
    <name evidence="2" type="ORF">J0895_25400</name>
</gene>
<evidence type="ECO:0000313" key="2">
    <source>
        <dbReference type="EMBL" id="MBO0352356.1"/>
    </source>
</evidence>